<dbReference type="OrthoDB" id="5516749at2"/>
<sequence length="283" mass="30210">MDQLRAAVTGGTACGECGQWPHPPRLRLTVAKLLAIFPVELALHAAVLALHPPLLVAVSLLVVTTTALVIWVVEPSTMRLLASWLHAPGRRARARVEQASALWQLRVTLDDRAGQLERLTHELTRLDVNILGLHVHPVEEGVRDELVVSTPDGVGPDDLLEAAAIAGGQNPHVQSTSALALVDGQTKALNLSARVVADPAELPQAVAELLGARLITDQAAITGSRLPSDGTVLKIPSPWSGLFAFTRPGEPFTPAESARAHRLAQLAELARPVTCYSRPRHHG</sequence>
<accession>A0A4R6KF62</accession>
<feature type="transmembrane region" description="Helical" evidence="1">
    <location>
        <begin position="54"/>
        <end position="73"/>
    </location>
</feature>
<keyword evidence="1" id="KW-0472">Membrane</keyword>
<keyword evidence="1" id="KW-1133">Transmembrane helix</keyword>
<proteinExistence type="predicted"/>
<keyword evidence="4" id="KW-1185">Reference proteome</keyword>
<evidence type="ECO:0000259" key="2">
    <source>
        <dbReference type="Pfam" id="PF01842"/>
    </source>
</evidence>
<dbReference type="InterPro" id="IPR045865">
    <property type="entry name" value="ACT-like_dom_sf"/>
</dbReference>
<feature type="domain" description="ACT" evidence="2">
    <location>
        <begin position="104"/>
        <end position="162"/>
    </location>
</feature>
<evidence type="ECO:0000313" key="3">
    <source>
        <dbReference type="EMBL" id="TDO48450.1"/>
    </source>
</evidence>
<dbReference type="RefSeq" id="WP_133800880.1">
    <property type="nucleotide sequence ID" value="NZ_SNWQ01000007.1"/>
</dbReference>
<evidence type="ECO:0000313" key="4">
    <source>
        <dbReference type="Proteomes" id="UP000295388"/>
    </source>
</evidence>
<gene>
    <name evidence="3" type="ORF">EV643_10779</name>
</gene>
<feature type="transmembrane region" description="Helical" evidence="1">
    <location>
        <begin position="30"/>
        <end position="48"/>
    </location>
</feature>
<name>A0A4R6KF62_9ACTN</name>
<dbReference type="InterPro" id="IPR002912">
    <property type="entry name" value="ACT_dom"/>
</dbReference>
<dbReference type="EMBL" id="SNWQ01000007">
    <property type="protein sequence ID" value="TDO48450.1"/>
    <property type="molecule type" value="Genomic_DNA"/>
</dbReference>
<comment type="caution">
    <text evidence="3">The sequence shown here is derived from an EMBL/GenBank/DDBJ whole genome shotgun (WGS) entry which is preliminary data.</text>
</comment>
<evidence type="ECO:0000256" key="1">
    <source>
        <dbReference type="SAM" id="Phobius"/>
    </source>
</evidence>
<dbReference type="SUPFAM" id="SSF55021">
    <property type="entry name" value="ACT-like"/>
    <property type="match status" value="1"/>
</dbReference>
<dbReference type="Pfam" id="PF01842">
    <property type="entry name" value="ACT"/>
    <property type="match status" value="1"/>
</dbReference>
<organism evidence="3 4">
    <name type="scientific">Kribbella caucasensis</name>
    <dbReference type="NCBI Taxonomy" id="2512215"/>
    <lineage>
        <taxon>Bacteria</taxon>
        <taxon>Bacillati</taxon>
        <taxon>Actinomycetota</taxon>
        <taxon>Actinomycetes</taxon>
        <taxon>Propionibacteriales</taxon>
        <taxon>Kribbellaceae</taxon>
        <taxon>Kribbella</taxon>
    </lineage>
</organism>
<dbReference type="AlphaFoldDB" id="A0A4R6KF62"/>
<reference evidence="3 4" key="1">
    <citation type="submission" date="2019-03" db="EMBL/GenBank/DDBJ databases">
        <title>Genomic Encyclopedia of Type Strains, Phase III (KMG-III): the genomes of soil and plant-associated and newly described type strains.</title>
        <authorList>
            <person name="Whitman W."/>
        </authorList>
    </citation>
    <scope>NUCLEOTIDE SEQUENCE [LARGE SCALE GENOMIC DNA]</scope>
    <source>
        <strain evidence="3 4">VKM Ac-2527</strain>
    </source>
</reference>
<keyword evidence="1" id="KW-0812">Transmembrane</keyword>
<protein>
    <recommendedName>
        <fullName evidence="2">ACT domain-containing protein</fullName>
    </recommendedName>
</protein>
<dbReference type="Proteomes" id="UP000295388">
    <property type="component" value="Unassembled WGS sequence"/>
</dbReference>
<dbReference type="CDD" id="cd02116">
    <property type="entry name" value="ACT"/>
    <property type="match status" value="1"/>
</dbReference>